<dbReference type="InterPro" id="IPR025562">
    <property type="entry name" value="Tae4"/>
</dbReference>
<proteinExistence type="predicted"/>
<sequence length="207" mass="23286">MPNKETTAKTNGNSNSIKTLSLNVLQFEQLWDAYPSSTIEHQDPKTRDDVFSDHCAIHVSEALYQCGILMRSFHGTRCWHCPTPDDKTKKGIHAIRAQELSHYLQNQPFAGCPKAIELTGSSYESVISDKTGIIFFQDYWLRAGEKTATGDHIDLWNKGELAGSGTIGSFFRVTFPNFTESFTDLFGSNARVTSLEKAKKVLFWEIL</sequence>
<keyword evidence="2" id="KW-1185">Reference proteome</keyword>
<dbReference type="Pfam" id="PF14113">
    <property type="entry name" value="Tae4"/>
    <property type="match status" value="1"/>
</dbReference>
<reference evidence="1 2" key="1">
    <citation type="submission" date="2022-05" db="EMBL/GenBank/DDBJ databases">
        <title>Whole genome sequences of Escherichia coli of fish isolates collected from Assam, India.</title>
        <authorList>
            <person name="Sudha S."/>
            <person name="Muneeb K.H."/>
            <person name="Rakshit O."/>
            <person name="Mendem S.K."/>
            <person name="Raisen C."/>
            <person name="Holmes M.A."/>
            <person name="Shome B.R."/>
            <person name="Sivaraman G.K."/>
        </authorList>
    </citation>
    <scope>NUCLEOTIDE SEQUENCE [LARGE SCALE GENOMIC DNA]</scope>
    <source>
        <strain evidence="1 2">278</strain>
    </source>
</reference>
<dbReference type="Gene3D" id="3.90.1720.70">
    <property type="match status" value="1"/>
</dbReference>
<organism evidence="1 2">
    <name type="scientific">Proteus cibi</name>
    <dbReference type="NCBI Taxonomy" id="2050966"/>
    <lineage>
        <taxon>Bacteria</taxon>
        <taxon>Pseudomonadati</taxon>
        <taxon>Pseudomonadota</taxon>
        <taxon>Gammaproteobacteria</taxon>
        <taxon>Enterobacterales</taxon>
        <taxon>Morganellaceae</taxon>
        <taxon>Proteus</taxon>
    </lineage>
</organism>
<dbReference type="RefSeq" id="WP_249718975.1">
    <property type="nucleotide sequence ID" value="NZ_JAMZOO010000007.1"/>
</dbReference>
<protein>
    <submittedName>
        <fullName evidence="1">Type VI secretion system amidase effector protein Tae4</fullName>
    </submittedName>
</protein>
<evidence type="ECO:0000313" key="1">
    <source>
        <dbReference type="EMBL" id="MEB6858591.1"/>
    </source>
</evidence>
<evidence type="ECO:0000313" key="2">
    <source>
        <dbReference type="Proteomes" id="UP001332939"/>
    </source>
</evidence>
<name>A0ABU6EHN3_9GAMM</name>
<dbReference type="Proteomes" id="UP001332939">
    <property type="component" value="Unassembled WGS sequence"/>
</dbReference>
<gene>
    <name evidence="1" type="ORF">NA736_16385</name>
</gene>
<accession>A0ABU6EHN3</accession>
<comment type="caution">
    <text evidence="1">The sequence shown here is derived from an EMBL/GenBank/DDBJ whole genome shotgun (WGS) entry which is preliminary data.</text>
</comment>
<dbReference type="EMBL" id="JAMZOO010000007">
    <property type="protein sequence ID" value="MEB6858591.1"/>
    <property type="molecule type" value="Genomic_DNA"/>
</dbReference>